<reference evidence="2 3" key="1">
    <citation type="submission" date="2017-12" db="EMBL/GenBank/DDBJ databases">
        <title>Genome Sequence of a Multidrug-Resistant Candida haemulonii Isolate from a Patient with Chronic Leg Ulcers in Israel.</title>
        <authorList>
            <person name="Chow N.A."/>
            <person name="Gade L."/>
            <person name="Batra D."/>
            <person name="Rowe L.A."/>
            <person name="Ben-Ami R."/>
            <person name="Loparev V.N."/>
            <person name="Litvintseva A.P."/>
        </authorList>
    </citation>
    <scope>NUCLEOTIDE SEQUENCE [LARGE SCALE GENOMIC DNA]</scope>
    <source>
        <strain evidence="2 3">B11899</strain>
    </source>
</reference>
<name>A0A2V1AUD6_9ASCO</name>
<dbReference type="GO" id="GO:0070682">
    <property type="term" value="P:proteasome regulatory particle assembly"/>
    <property type="evidence" value="ECO:0007669"/>
    <property type="project" value="InterPro"/>
</dbReference>
<dbReference type="Proteomes" id="UP000244309">
    <property type="component" value="Unassembled WGS sequence"/>
</dbReference>
<dbReference type="GeneID" id="37005739"/>
<accession>A0A2V1AUD6</accession>
<dbReference type="STRING" id="45357.A0A2V1AUD6"/>
<dbReference type="AlphaFoldDB" id="A0A2V1AUD6"/>
<organism evidence="2 3">
    <name type="scientific">Candidozyma haemuli</name>
    <dbReference type="NCBI Taxonomy" id="45357"/>
    <lineage>
        <taxon>Eukaryota</taxon>
        <taxon>Fungi</taxon>
        <taxon>Dikarya</taxon>
        <taxon>Ascomycota</taxon>
        <taxon>Saccharomycotina</taxon>
        <taxon>Pichiomycetes</taxon>
        <taxon>Metschnikowiaceae</taxon>
        <taxon>Candidozyma</taxon>
    </lineage>
</organism>
<dbReference type="GO" id="GO:0030674">
    <property type="term" value="F:protein-macromolecule adaptor activity"/>
    <property type="evidence" value="ECO:0007669"/>
    <property type="project" value="TreeGrafter"/>
</dbReference>
<gene>
    <name evidence="2" type="ORF">CXQ85_000406</name>
</gene>
<keyword evidence="3" id="KW-1185">Reference proteome</keyword>
<evidence type="ECO:0000256" key="1">
    <source>
        <dbReference type="SAM" id="Coils"/>
    </source>
</evidence>
<proteinExistence type="predicted"/>
<dbReference type="InterPro" id="IPR038966">
    <property type="entry name" value="TMA17"/>
</dbReference>
<evidence type="ECO:0000313" key="3">
    <source>
        <dbReference type="Proteomes" id="UP000244309"/>
    </source>
</evidence>
<dbReference type="VEuPathDB" id="FungiDB:CXQ85_000406"/>
<dbReference type="OrthoDB" id="548474at2759"/>
<dbReference type="EMBL" id="PKFO01000005">
    <property type="protein sequence ID" value="PVH21429.1"/>
    <property type="molecule type" value="Genomic_DNA"/>
</dbReference>
<keyword evidence="1" id="KW-0175">Coiled coil</keyword>
<sequence>MSSETTPIHIEDFKLALEDLTNENIESVLSQLENSLSKLRETNEYLDNEIKSNADPDSNTLYQETIAENEQVIKSQLERVAAIKQELAKRGQQSKVEEEGIYL</sequence>
<protein>
    <submittedName>
        <fullName evidence="2">Uncharacterized protein</fullName>
    </submittedName>
</protein>
<comment type="caution">
    <text evidence="2">The sequence shown here is derived from an EMBL/GenBank/DDBJ whole genome shotgun (WGS) entry which is preliminary data.</text>
</comment>
<dbReference type="RefSeq" id="XP_025342369.1">
    <property type="nucleotide sequence ID" value="XM_025484154.1"/>
</dbReference>
<evidence type="ECO:0000313" key="2">
    <source>
        <dbReference type="EMBL" id="PVH21429.1"/>
    </source>
</evidence>
<feature type="coiled-coil region" evidence="1">
    <location>
        <begin position="22"/>
        <end position="49"/>
    </location>
</feature>
<dbReference type="PANTHER" id="PTHR40422">
    <property type="entry name" value="TRANSLATION MACHINERY-ASSOCIATED PROTEIN 17"/>
    <property type="match status" value="1"/>
</dbReference>
<dbReference type="PANTHER" id="PTHR40422:SF1">
    <property type="entry name" value="TRANSLATION MACHINERY-ASSOCIATED PROTEIN 17"/>
    <property type="match status" value="1"/>
</dbReference>